<dbReference type="PROSITE" id="PS51421">
    <property type="entry name" value="RAS"/>
    <property type="match status" value="1"/>
</dbReference>
<keyword evidence="2" id="KW-0342">GTP-binding</keyword>
<dbReference type="InterPro" id="IPR027417">
    <property type="entry name" value="P-loop_NTPase"/>
</dbReference>
<dbReference type="AlphaFoldDB" id="A0A0R3SLT4"/>
<dbReference type="Proteomes" id="UP000274504">
    <property type="component" value="Unassembled WGS sequence"/>
</dbReference>
<name>A0A0R3SLT4_HYMDI</name>
<dbReference type="Gene3D" id="3.40.50.300">
    <property type="entry name" value="P-loop containing nucleotide triphosphate hydrolases"/>
    <property type="match status" value="1"/>
</dbReference>
<accession>A0A0R3SLT4</accession>
<keyword evidence="1" id="KW-0547">Nucleotide-binding</keyword>
<dbReference type="STRING" id="6216.A0A0R3SLT4"/>
<dbReference type="InterPro" id="IPR003578">
    <property type="entry name" value="Small_GTPase_Rho"/>
</dbReference>
<dbReference type="PROSITE" id="PS51419">
    <property type="entry name" value="RAB"/>
    <property type="match status" value="1"/>
</dbReference>
<evidence type="ECO:0000256" key="2">
    <source>
        <dbReference type="ARBA" id="ARBA00023134"/>
    </source>
</evidence>
<dbReference type="OrthoDB" id="8830751at2759"/>
<reference evidence="5" key="1">
    <citation type="submission" date="2017-02" db="UniProtKB">
        <authorList>
            <consortium name="WormBaseParasite"/>
        </authorList>
    </citation>
    <scope>IDENTIFICATION</scope>
</reference>
<evidence type="ECO:0000256" key="1">
    <source>
        <dbReference type="ARBA" id="ARBA00022741"/>
    </source>
</evidence>
<sequence>MSAQEIKCVVVGDGVVGKTCLLTVQVCGRFPSDYIPTVFDTYRANCKIGDKECIFSLTDTAGQEGYENLRKFTYPGTSVFLVCYSVDNRASYDNIRAKVS</sequence>
<dbReference type="PANTHER" id="PTHR24072">
    <property type="entry name" value="RHO FAMILY GTPASE"/>
    <property type="match status" value="1"/>
</dbReference>
<dbReference type="SMART" id="SM00173">
    <property type="entry name" value="RAS"/>
    <property type="match status" value="1"/>
</dbReference>
<dbReference type="WBParaSite" id="HDID_0000589901-mRNA-1">
    <property type="protein sequence ID" value="HDID_0000589901-mRNA-1"/>
    <property type="gene ID" value="HDID_0000589901"/>
</dbReference>
<dbReference type="PROSITE" id="PS51420">
    <property type="entry name" value="RHO"/>
    <property type="match status" value="1"/>
</dbReference>
<dbReference type="EMBL" id="UYSG01003663">
    <property type="protein sequence ID" value="VDL58215.1"/>
    <property type="molecule type" value="Genomic_DNA"/>
</dbReference>
<evidence type="ECO:0000313" key="5">
    <source>
        <dbReference type="WBParaSite" id="HDID_0000589901-mRNA-1"/>
    </source>
</evidence>
<dbReference type="SUPFAM" id="SSF52540">
    <property type="entry name" value="P-loop containing nucleoside triphosphate hydrolases"/>
    <property type="match status" value="1"/>
</dbReference>
<dbReference type="InterPro" id="IPR005225">
    <property type="entry name" value="Small_GTP-bd"/>
</dbReference>
<organism evidence="5">
    <name type="scientific">Hymenolepis diminuta</name>
    <name type="common">Rat tapeworm</name>
    <dbReference type="NCBI Taxonomy" id="6216"/>
    <lineage>
        <taxon>Eukaryota</taxon>
        <taxon>Metazoa</taxon>
        <taxon>Spiralia</taxon>
        <taxon>Lophotrochozoa</taxon>
        <taxon>Platyhelminthes</taxon>
        <taxon>Cestoda</taxon>
        <taxon>Eucestoda</taxon>
        <taxon>Cyclophyllidea</taxon>
        <taxon>Hymenolepididae</taxon>
        <taxon>Hymenolepis</taxon>
    </lineage>
</organism>
<dbReference type="InterPro" id="IPR001806">
    <property type="entry name" value="Small_GTPase"/>
</dbReference>
<dbReference type="NCBIfam" id="TIGR00231">
    <property type="entry name" value="small_GTP"/>
    <property type="match status" value="1"/>
</dbReference>
<dbReference type="GO" id="GO:0005525">
    <property type="term" value="F:GTP binding"/>
    <property type="evidence" value="ECO:0007669"/>
    <property type="project" value="UniProtKB-KW"/>
</dbReference>
<proteinExistence type="predicted"/>
<evidence type="ECO:0000313" key="4">
    <source>
        <dbReference type="Proteomes" id="UP000274504"/>
    </source>
</evidence>
<evidence type="ECO:0000313" key="3">
    <source>
        <dbReference type="EMBL" id="VDL58215.1"/>
    </source>
</evidence>
<dbReference type="PRINTS" id="PR00449">
    <property type="entry name" value="RASTRNSFRMNG"/>
</dbReference>
<reference evidence="3 4" key="2">
    <citation type="submission" date="2018-11" db="EMBL/GenBank/DDBJ databases">
        <authorList>
            <consortium name="Pathogen Informatics"/>
        </authorList>
    </citation>
    <scope>NUCLEOTIDE SEQUENCE [LARGE SCALE GENOMIC DNA]</scope>
</reference>
<dbReference type="GO" id="GO:0003924">
    <property type="term" value="F:GTPase activity"/>
    <property type="evidence" value="ECO:0007669"/>
    <property type="project" value="InterPro"/>
</dbReference>
<dbReference type="GO" id="GO:0007264">
    <property type="term" value="P:small GTPase-mediated signal transduction"/>
    <property type="evidence" value="ECO:0007669"/>
    <property type="project" value="InterPro"/>
</dbReference>
<dbReference type="Pfam" id="PF00071">
    <property type="entry name" value="Ras"/>
    <property type="match status" value="1"/>
</dbReference>
<dbReference type="SMART" id="SM00174">
    <property type="entry name" value="RHO"/>
    <property type="match status" value="1"/>
</dbReference>
<protein>
    <submittedName>
        <fullName evidence="5">Ras homolog family member D</fullName>
    </submittedName>
</protein>
<gene>
    <name evidence="3" type="ORF">HDID_LOCUS5897</name>
</gene>